<dbReference type="EC" id="2.4.2.-" evidence="1"/>
<feature type="coiled-coil region" evidence="2">
    <location>
        <begin position="143"/>
        <end position="184"/>
    </location>
</feature>
<dbReference type="InterPro" id="IPR012317">
    <property type="entry name" value="Poly(ADP-ribose)pol_cat_dom"/>
</dbReference>
<evidence type="ECO:0000259" key="4">
    <source>
        <dbReference type="PROSITE" id="PS50172"/>
    </source>
</evidence>
<evidence type="ECO:0000259" key="5">
    <source>
        <dbReference type="PROSITE" id="PS51059"/>
    </source>
</evidence>
<dbReference type="GeneID" id="111111696"/>
<dbReference type="Gene3D" id="3.40.50.10190">
    <property type="entry name" value="BRCT domain"/>
    <property type="match status" value="1"/>
</dbReference>
<dbReference type="SUPFAM" id="SSF56399">
    <property type="entry name" value="ADP-ribosylation"/>
    <property type="match status" value="1"/>
</dbReference>
<dbReference type="Gene3D" id="3.90.228.10">
    <property type="match status" value="1"/>
</dbReference>
<feature type="region of interest" description="Disordered" evidence="3">
    <location>
        <begin position="29"/>
        <end position="71"/>
    </location>
</feature>
<evidence type="ECO:0000256" key="2">
    <source>
        <dbReference type="SAM" id="Coils"/>
    </source>
</evidence>
<dbReference type="Pfam" id="PF10283">
    <property type="entry name" value="zf-CCHH"/>
    <property type="match status" value="2"/>
</dbReference>
<dbReference type="PROSITE" id="PS50172">
    <property type="entry name" value="BRCT"/>
    <property type="match status" value="1"/>
</dbReference>
<dbReference type="AlphaFoldDB" id="A0A8B8BMG7"/>
<feature type="region of interest" description="Disordered" evidence="3">
    <location>
        <begin position="406"/>
        <end position="442"/>
    </location>
</feature>
<sequence length="550" mass="61877">MASPAKKTKTSALPTCPYGARCYRKNPEHFKEFLHPPKASTSTDKTSKGADSKTPDAKSKTSAVDDTSLPPCKYGASCYRKNLLHFAEFSHPTAVVRKASQDSGSDTDPIESDDDKKKKSAVKTEDVLKRGMSLVKKYSQMTEEQRKELIKQAFEAKQKLQEELKETQDKVKEKEKELEKMQHQVSSGQLLVEGEKEALEGKDTVYFTLTAERNHKEGSAEQTHFRLAESQFYRLLSGTNNCYMITKVEYVVNPDLMAKFKQSKEDLKKERGEELSYPVLAFHGTEVKNISKICDTGFRVPGQAGFKHTTDTGWYGKGVYFSEYPEYSMDYIDGAEKLLLCQVLPGKVFHCKKLIHGAALSKGHDSHTSPDKKELVIFNSHHILPCYVVHYKLSSGEFKYAKTTPGVRKTTKKTKKPGDEEDDEDDDNDDDEDNDDDDDDDVDEMSVMEKCQKAEAASKSKVLSGQRILFTGSFCLVQKEIANLVVKHGATVGTLGNFNLCVSTPLFVDNPSTKFKKAEEKNIPIVSEEFLYDSIINKKLQNPDDYYPQA</sequence>
<keyword evidence="1" id="KW-0328">Glycosyltransferase</keyword>
<dbReference type="PROSITE" id="PS51059">
    <property type="entry name" value="PARP_CATALYTIC"/>
    <property type="match status" value="1"/>
</dbReference>
<name>A0A8B8BMG7_CRAVI</name>
<dbReference type="SUPFAM" id="SSF52113">
    <property type="entry name" value="BRCT domain"/>
    <property type="match status" value="1"/>
</dbReference>
<dbReference type="InterPro" id="IPR036420">
    <property type="entry name" value="BRCT_dom_sf"/>
</dbReference>
<proteinExistence type="predicted"/>
<evidence type="ECO:0000256" key="3">
    <source>
        <dbReference type="SAM" id="MobiDB-lite"/>
    </source>
</evidence>
<dbReference type="PANTHER" id="PTHR21315:SF3">
    <property type="entry name" value="PARP DOMAIN-CONTAINING PROTEIN"/>
    <property type="match status" value="1"/>
</dbReference>
<dbReference type="GO" id="GO:0035861">
    <property type="term" value="C:site of double-strand break"/>
    <property type="evidence" value="ECO:0007669"/>
    <property type="project" value="TreeGrafter"/>
</dbReference>
<dbReference type="GO" id="GO:0003950">
    <property type="term" value="F:NAD+ poly-ADP-ribosyltransferase activity"/>
    <property type="evidence" value="ECO:0007669"/>
    <property type="project" value="UniProtKB-UniRule"/>
</dbReference>
<feature type="domain" description="BRCT" evidence="4">
    <location>
        <begin position="458"/>
        <end position="548"/>
    </location>
</feature>
<dbReference type="InterPro" id="IPR019406">
    <property type="entry name" value="APLF_PBZ"/>
</dbReference>
<evidence type="ECO:0000256" key="1">
    <source>
        <dbReference type="RuleBase" id="RU362114"/>
    </source>
</evidence>
<feature type="domain" description="PARP catalytic" evidence="5">
    <location>
        <begin position="209"/>
        <end position="407"/>
    </location>
</feature>
<reference evidence="7" key="1">
    <citation type="submission" date="2025-08" db="UniProtKB">
        <authorList>
            <consortium name="RefSeq"/>
        </authorList>
    </citation>
    <scope>IDENTIFICATION</scope>
    <source>
        <tissue evidence="7">Whole sample</tissue>
    </source>
</reference>
<dbReference type="Pfam" id="PF00644">
    <property type="entry name" value="PARP"/>
    <property type="match status" value="1"/>
</dbReference>
<dbReference type="PANTHER" id="PTHR21315">
    <property type="entry name" value="APRATAXIN AND PNK-LIKE FACTOR-RELATED"/>
    <property type="match status" value="1"/>
</dbReference>
<dbReference type="Pfam" id="PF00533">
    <property type="entry name" value="BRCT"/>
    <property type="match status" value="1"/>
</dbReference>
<feature type="region of interest" description="Disordered" evidence="3">
    <location>
        <begin position="96"/>
        <end position="124"/>
    </location>
</feature>
<protein>
    <recommendedName>
        <fullName evidence="1">Poly [ADP-ribose] polymerase</fullName>
        <shortName evidence="1">PARP</shortName>
        <ecNumber evidence="1">2.4.2.-</ecNumber>
    </recommendedName>
</protein>
<dbReference type="InterPro" id="IPR001357">
    <property type="entry name" value="BRCT_dom"/>
</dbReference>
<dbReference type="Proteomes" id="UP000694844">
    <property type="component" value="Chromosome 9"/>
</dbReference>
<dbReference type="GO" id="GO:0003906">
    <property type="term" value="F:DNA-(apurinic or apyrimidinic site) endonuclease activity"/>
    <property type="evidence" value="ECO:0007669"/>
    <property type="project" value="InterPro"/>
</dbReference>
<dbReference type="InterPro" id="IPR039253">
    <property type="entry name" value="APLF"/>
</dbReference>
<feature type="compositionally biased region" description="Acidic residues" evidence="3">
    <location>
        <begin position="419"/>
        <end position="442"/>
    </location>
</feature>
<keyword evidence="1" id="KW-0808">Transferase</keyword>
<feature type="compositionally biased region" description="Basic and acidic residues" evidence="3">
    <location>
        <begin position="45"/>
        <end position="59"/>
    </location>
</feature>
<feature type="compositionally biased region" description="Basic and acidic residues" evidence="3">
    <location>
        <begin position="114"/>
        <end position="124"/>
    </location>
</feature>
<evidence type="ECO:0000313" key="7">
    <source>
        <dbReference type="RefSeq" id="XP_022304527.1"/>
    </source>
</evidence>
<evidence type="ECO:0000313" key="6">
    <source>
        <dbReference type="Proteomes" id="UP000694844"/>
    </source>
</evidence>
<keyword evidence="1" id="KW-0520">NAD</keyword>
<organism evidence="6 7">
    <name type="scientific">Crassostrea virginica</name>
    <name type="common">Eastern oyster</name>
    <dbReference type="NCBI Taxonomy" id="6565"/>
    <lineage>
        <taxon>Eukaryota</taxon>
        <taxon>Metazoa</taxon>
        <taxon>Spiralia</taxon>
        <taxon>Lophotrochozoa</taxon>
        <taxon>Mollusca</taxon>
        <taxon>Bivalvia</taxon>
        <taxon>Autobranchia</taxon>
        <taxon>Pteriomorphia</taxon>
        <taxon>Ostreida</taxon>
        <taxon>Ostreoidea</taxon>
        <taxon>Ostreidae</taxon>
        <taxon>Crassostrea</taxon>
    </lineage>
</organism>
<dbReference type="RefSeq" id="XP_022304527.1">
    <property type="nucleotide sequence ID" value="XM_022448819.1"/>
</dbReference>
<gene>
    <name evidence="7" type="primary">LOC111111696</name>
</gene>
<keyword evidence="6" id="KW-1185">Reference proteome</keyword>
<dbReference type="KEGG" id="cvn:111111696"/>
<dbReference type="GO" id="GO:0005634">
    <property type="term" value="C:nucleus"/>
    <property type="evidence" value="ECO:0007669"/>
    <property type="project" value="TreeGrafter"/>
</dbReference>
<dbReference type="GO" id="GO:0008408">
    <property type="term" value="F:3'-5' exonuclease activity"/>
    <property type="evidence" value="ECO:0007669"/>
    <property type="project" value="InterPro"/>
</dbReference>
<dbReference type="SMART" id="SM00292">
    <property type="entry name" value="BRCT"/>
    <property type="match status" value="1"/>
</dbReference>
<dbReference type="GO" id="GO:0006302">
    <property type="term" value="P:double-strand break repair"/>
    <property type="evidence" value="ECO:0007669"/>
    <property type="project" value="InterPro"/>
</dbReference>
<accession>A0A8B8BMG7</accession>
<dbReference type="OrthoDB" id="10256774at2759"/>
<keyword evidence="2" id="KW-0175">Coiled coil</keyword>